<dbReference type="Proteomes" id="UP000729913">
    <property type="component" value="Unassembled WGS sequence"/>
</dbReference>
<evidence type="ECO:0000256" key="2">
    <source>
        <dbReference type="ARBA" id="ARBA00004123"/>
    </source>
</evidence>
<evidence type="ECO:0000259" key="22">
    <source>
        <dbReference type="PROSITE" id="PS50011"/>
    </source>
</evidence>
<evidence type="ECO:0000256" key="18">
    <source>
        <dbReference type="ARBA" id="ARBA00023273"/>
    </source>
</evidence>
<comment type="catalytic activity">
    <reaction evidence="20">
        <text>L-seryl-[protein] + ATP = O-phospho-L-seryl-[protein] + ADP + H(+)</text>
        <dbReference type="Rhea" id="RHEA:17989"/>
        <dbReference type="Rhea" id="RHEA-COMP:9863"/>
        <dbReference type="Rhea" id="RHEA-COMP:11604"/>
        <dbReference type="ChEBI" id="CHEBI:15378"/>
        <dbReference type="ChEBI" id="CHEBI:29999"/>
        <dbReference type="ChEBI" id="CHEBI:30616"/>
        <dbReference type="ChEBI" id="CHEBI:83421"/>
        <dbReference type="ChEBI" id="CHEBI:456216"/>
        <dbReference type="EC" id="2.7.11.1"/>
    </reaction>
</comment>
<keyword evidence="13" id="KW-0418">Kinase</keyword>
<keyword evidence="17" id="KW-0539">Nucleus</keyword>
<proteinExistence type="inferred from homology"/>
<dbReference type="InterPro" id="IPR008271">
    <property type="entry name" value="Ser/Thr_kinase_AS"/>
</dbReference>
<evidence type="ECO:0000256" key="6">
    <source>
        <dbReference type="ARBA" id="ARBA00012513"/>
    </source>
</evidence>
<dbReference type="CDD" id="cd07830">
    <property type="entry name" value="STKc_MAK_like"/>
    <property type="match status" value="1"/>
</dbReference>
<evidence type="ECO:0000256" key="8">
    <source>
        <dbReference type="ARBA" id="ARBA00022527"/>
    </source>
</evidence>
<feature type="binding site" evidence="21">
    <location>
        <position position="33"/>
    </location>
    <ligand>
        <name>ATP</name>
        <dbReference type="ChEBI" id="CHEBI:30616"/>
    </ligand>
</feature>
<keyword evidence="11" id="KW-0479">Metal-binding</keyword>
<keyword evidence="14 21" id="KW-0067">ATP-binding</keyword>
<keyword evidence="10" id="KW-0808">Transferase</keyword>
<keyword evidence="16" id="KW-0206">Cytoskeleton</keyword>
<comment type="cofactor">
    <cofactor evidence="1">
        <name>Mg(2+)</name>
        <dbReference type="ChEBI" id="CHEBI:18420"/>
    </cofactor>
</comment>
<dbReference type="SMART" id="SM00220">
    <property type="entry name" value="S_TKc"/>
    <property type="match status" value="1"/>
</dbReference>
<keyword evidence="8" id="KW-0723">Serine/threonine-protein kinase</keyword>
<evidence type="ECO:0000256" key="3">
    <source>
        <dbReference type="ARBA" id="ARBA00004138"/>
    </source>
</evidence>
<evidence type="ECO:0000256" key="16">
    <source>
        <dbReference type="ARBA" id="ARBA00023212"/>
    </source>
</evidence>
<keyword evidence="12 21" id="KW-0547">Nucleotide-binding</keyword>
<dbReference type="AlphaFoldDB" id="A0A8J5R5C2"/>
<evidence type="ECO:0000256" key="5">
    <source>
        <dbReference type="ARBA" id="ARBA00006485"/>
    </source>
</evidence>
<dbReference type="GO" id="GO:0004674">
    <property type="term" value="F:protein serine/threonine kinase activity"/>
    <property type="evidence" value="ECO:0007669"/>
    <property type="project" value="UniProtKB-KW"/>
</dbReference>
<comment type="caution">
    <text evidence="23">The sequence shown here is derived from an EMBL/GenBank/DDBJ whole genome shotgun (WGS) entry which is preliminary data.</text>
</comment>
<keyword evidence="24" id="KW-1185">Reference proteome</keyword>
<feature type="domain" description="Protein kinase" evidence="22">
    <location>
        <begin position="4"/>
        <end position="284"/>
    </location>
</feature>
<dbReference type="InterPro" id="IPR017441">
    <property type="entry name" value="Protein_kinase_ATP_BS"/>
</dbReference>
<dbReference type="FunFam" id="1.10.510.10:FF:000104">
    <property type="entry name" value="serine/threonine-protein kinase MAK isoform X1"/>
    <property type="match status" value="1"/>
</dbReference>
<protein>
    <recommendedName>
        <fullName evidence="6">non-specific serine/threonine protein kinase</fullName>
        <ecNumber evidence="6">2.7.11.1</ecNumber>
    </recommendedName>
</protein>
<dbReference type="Pfam" id="PF00069">
    <property type="entry name" value="Pkinase"/>
    <property type="match status" value="1"/>
</dbReference>
<dbReference type="InterPro" id="IPR050117">
    <property type="entry name" value="MAPK"/>
</dbReference>
<comment type="similarity">
    <text evidence="5">Belongs to the protein kinase superfamily. CMGC Ser/Thr protein kinase family. CDC2/CDKX subfamily.</text>
</comment>
<sequence length="570" mass="65829">MNRYITLNQLGDGTFGSVVLGQRVDTGEKVAIKRMKRKYYSWEEAMNLREVKSLKKLNHANVVKLKEVIRENDVLYFVFEYMKENLYQLMKDRDKLFPEPIVRNMIYQVLQGLAFMHKHGFFHRDMKPENLLCMGPELIKIADFGLAREIRSRPPYTDYVSTRWYRAPEVLLHSTTYNSPIDIWAVGCIMAELYTFRPLFPGKSEIDEIFKICAVIGTPDKDDWPEGYQLANAMNFKFPIISRTPLKDIIPNAGQEAIILMEDMLEWNPIKRPTAQQALRYPYFQVNNSTRVMSSRKHGIHPHQELAMSKVNFSPTGHLLKHNQNLNKNIDESQSLEKIIVAQPQQQQFTLPVLNSRKQDNVPSWENANFTKGLGNKITLGNTDSKFADETSKQNGINWNENYEIENKKMNGNWLTPSVWNEQLPSRNWNQSQSNHKNNRKVSAKQHYLSVARYVVGQSTNLSSRNGEVDMGRSRLLLNGMVAQPVSEKVDDSMDSFWGTRENLETQARQHYLVRNCYLSEQNSRMPYPSVYGTHAIKAPAKTILQPSLFGTRPSGSLHGRTDWAAKYLK</sequence>
<dbReference type="PROSITE" id="PS50011">
    <property type="entry name" value="PROTEIN_KINASE_DOM"/>
    <property type="match status" value="1"/>
</dbReference>
<dbReference type="GO" id="GO:0005634">
    <property type="term" value="C:nucleus"/>
    <property type="evidence" value="ECO:0007669"/>
    <property type="project" value="UniProtKB-SubCell"/>
</dbReference>
<evidence type="ECO:0000256" key="14">
    <source>
        <dbReference type="ARBA" id="ARBA00022840"/>
    </source>
</evidence>
<evidence type="ECO:0000256" key="9">
    <source>
        <dbReference type="ARBA" id="ARBA00022553"/>
    </source>
</evidence>
<evidence type="ECO:0000256" key="15">
    <source>
        <dbReference type="ARBA" id="ARBA00022842"/>
    </source>
</evidence>
<keyword evidence="7" id="KW-0963">Cytoplasm</keyword>
<evidence type="ECO:0000256" key="4">
    <source>
        <dbReference type="ARBA" id="ARBA00004245"/>
    </source>
</evidence>
<evidence type="ECO:0000313" key="24">
    <source>
        <dbReference type="Proteomes" id="UP000729913"/>
    </source>
</evidence>
<comment type="subcellular location">
    <subcellularLocation>
        <location evidence="3">Cell projection</location>
        <location evidence="3">Cilium</location>
    </subcellularLocation>
    <subcellularLocation>
        <location evidence="4">Cytoplasm</location>
        <location evidence="4">Cytoskeleton</location>
    </subcellularLocation>
    <subcellularLocation>
        <location evidence="2">Nucleus</location>
    </subcellularLocation>
</comment>
<dbReference type="PROSITE" id="PS00108">
    <property type="entry name" value="PROTEIN_KINASE_ST"/>
    <property type="match status" value="1"/>
</dbReference>
<dbReference type="EMBL" id="JAAOIC020000002">
    <property type="protein sequence ID" value="KAG8042297.1"/>
    <property type="molecule type" value="Genomic_DNA"/>
</dbReference>
<keyword evidence="9" id="KW-0597">Phosphoprotein</keyword>
<comment type="catalytic activity">
    <reaction evidence="19">
        <text>L-threonyl-[protein] + ATP = O-phospho-L-threonyl-[protein] + ADP + H(+)</text>
        <dbReference type="Rhea" id="RHEA:46608"/>
        <dbReference type="Rhea" id="RHEA-COMP:11060"/>
        <dbReference type="Rhea" id="RHEA-COMP:11605"/>
        <dbReference type="ChEBI" id="CHEBI:15378"/>
        <dbReference type="ChEBI" id="CHEBI:30013"/>
        <dbReference type="ChEBI" id="CHEBI:30616"/>
        <dbReference type="ChEBI" id="CHEBI:61977"/>
        <dbReference type="ChEBI" id="CHEBI:456216"/>
        <dbReference type="EC" id="2.7.11.1"/>
    </reaction>
</comment>
<evidence type="ECO:0000256" key="21">
    <source>
        <dbReference type="PROSITE-ProRule" id="PRU10141"/>
    </source>
</evidence>
<dbReference type="GO" id="GO:0005524">
    <property type="term" value="F:ATP binding"/>
    <property type="evidence" value="ECO:0007669"/>
    <property type="project" value="UniProtKB-UniRule"/>
</dbReference>
<evidence type="ECO:0000256" key="12">
    <source>
        <dbReference type="ARBA" id="ARBA00022741"/>
    </source>
</evidence>
<evidence type="ECO:0000256" key="1">
    <source>
        <dbReference type="ARBA" id="ARBA00001946"/>
    </source>
</evidence>
<evidence type="ECO:0000256" key="7">
    <source>
        <dbReference type="ARBA" id="ARBA00022490"/>
    </source>
</evidence>
<organism evidence="23 24">
    <name type="scientific">Cotesia typhae</name>
    <dbReference type="NCBI Taxonomy" id="2053667"/>
    <lineage>
        <taxon>Eukaryota</taxon>
        <taxon>Metazoa</taxon>
        <taxon>Ecdysozoa</taxon>
        <taxon>Arthropoda</taxon>
        <taxon>Hexapoda</taxon>
        <taxon>Insecta</taxon>
        <taxon>Pterygota</taxon>
        <taxon>Neoptera</taxon>
        <taxon>Endopterygota</taxon>
        <taxon>Hymenoptera</taxon>
        <taxon>Apocrita</taxon>
        <taxon>Ichneumonoidea</taxon>
        <taxon>Braconidae</taxon>
        <taxon>Microgastrinae</taxon>
        <taxon>Cotesia</taxon>
    </lineage>
</organism>
<dbReference type="OrthoDB" id="2158884at2759"/>
<evidence type="ECO:0000256" key="11">
    <source>
        <dbReference type="ARBA" id="ARBA00022723"/>
    </source>
</evidence>
<dbReference type="GO" id="GO:0005929">
    <property type="term" value="C:cilium"/>
    <property type="evidence" value="ECO:0007669"/>
    <property type="project" value="UniProtKB-SubCell"/>
</dbReference>
<dbReference type="EC" id="2.7.11.1" evidence="6"/>
<dbReference type="FunFam" id="3.30.200.20:FF:000071">
    <property type="entry name" value="serine/threonine-protein kinase MAK isoform X1"/>
    <property type="match status" value="1"/>
</dbReference>
<evidence type="ECO:0000256" key="17">
    <source>
        <dbReference type="ARBA" id="ARBA00023242"/>
    </source>
</evidence>
<evidence type="ECO:0000256" key="10">
    <source>
        <dbReference type="ARBA" id="ARBA00022679"/>
    </source>
</evidence>
<reference evidence="23" key="2">
    <citation type="submission" date="2021-04" db="EMBL/GenBank/DDBJ databases">
        <title>Genome-wide patterns of bracovirus chromosomal integration into multiple host tissues during parasitism.</title>
        <authorList>
            <person name="Chebbi M.A.C."/>
        </authorList>
    </citation>
    <scope>NUCLEOTIDE SEQUENCE</scope>
    <source>
        <tissue evidence="23">Whole body</tissue>
    </source>
</reference>
<dbReference type="InterPro" id="IPR000719">
    <property type="entry name" value="Prot_kinase_dom"/>
</dbReference>
<dbReference type="PROSITE" id="PS00107">
    <property type="entry name" value="PROTEIN_KINASE_ATP"/>
    <property type="match status" value="1"/>
</dbReference>
<gene>
    <name evidence="23" type="ORF">G9C98_004931</name>
</gene>
<dbReference type="GO" id="GO:0046872">
    <property type="term" value="F:metal ion binding"/>
    <property type="evidence" value="ECO:0007669"/>
    <property type="project" value="UniProtKB-KW"/>
</dbReference>
<dbReference type="GO" id="GO:0005856">
    <property type="term" value="C:cytoskeleton"/>
    <property type="evidence" value="ECO:0007669"/>
    <property type="project" value="UniProtKB-SubCell"/>
</dbReference>
<evidence type="ECO:0000256" key="19">
    <source>
        <dbReference type="ARBA" id="ARBA00047899"/>
    </source>
</evidence>
<evidence type="ECO:0000256" key="20">
    <source>
        <dbReference type="ARBA" id="ARBA00048679"/>
    </source>
</evidence>
<dbReference type="PANTHER" id="PTHR24055">
    <property type="entry name" value="MITOGEN-ACTIVATED PROTEIN KINASE"/>
    <property type="match status" value="1"/>
</dbReference>
<keyword evidence="15" id="KW-0460">Magnesium</keyword>
<accession>A0A8J5R5C2</accession>
<name>A0A8J5R5C2_9HYME</name>
<evidence type="ECO:0000256" key="13">
    <source>
        <dbReference type="ARBA" id="ARBA00022777"/>
    </source>
</evidence>
<reference evidence="23" key="1">
    <citation type="submission" date="2020-03" db="EMBL/GenBank/DDBJ databases">
        <authorList>
            <person name="Chebbi M.A."/>
            <person name="Drezen J.M."/>
        </authorList>
    </citation>
    <scope>NUCLEOTIDE SEQUENCE</scope>
    <source>
        <tissue evidence="23">Whole body</tissue>
    </source>
</reference>
<evidence type="ECO:0000313" key="23">
    <source>
        <dbReference type="EMBL" id="KAG8042297.1"/>
    </source>
</evidence>
<keyword evidence="18" id="KW-0966">Cell projection</keyword>